<keyword evidence="4" id="KW-1185">Reference proteome</keyword>
<keyword evidence="1" id="KW-0051">Antiviral defense</keyword>
<dbReference type="NCBIfam" id="TIGR02674">
    <property type="entry name" value="cas_cyan_RAMP_2"/>
    <property type="match status" value="1"/>
</dbReference>
<proteinExistence type="predicted"/>
<evidence type="ECO:0000256" key="1">
    <source>
        <dbReference type="ARBA" id="ARBA00023118"/>
    </source>
</evidence>
<accession>A0AAE3GNP6</accession>
<evidence type="ECO:0000259" key="2">
    <source>
        <dbReference type="Pfam" id="PF03787"/>
    </source>
</evidence>
<organism evidence="3 4">
    <name type="scientific">Limnofasciculus baicalensis BBK-W-15</name>
    <dbReference type="NCBI Taxonomy" id="2699891"/>
    <lineage>
        <taxon>Bacteria</taxon>
        <taxon>Bacillati</taxon>
        <taxon>Cyanobacteriota</taxon>
        <taxon>Cyanophyceae</taxon>
        <taxon>Coleofasciculales</taxon>
        <taxon>Coleofasciculaceae</taxon>
        <taxon>Limnofasciculus</taxon>
        <taxon>Limnofasciculus baicalensis</taxon>
    </lineage>
</organism>
<protein>
    <submittedName>
        <fullName evidence="3">CRISPR-associated RAMP protein Csx10</fullName>
    </submittedName>
</protein>
<dbReference type="AlphaFoldDB" id="A0AAE3GNP6"/>
<sequence>MQRIELEIKALSPLAIARHKPGGSISEAVDYVPGTVIRGAVAAQILTESGHQFSNLTENGGDFQSLFLSENPAIFQNAYPALVINGKIIPQARFEDNGVLPTTALSSKNKPGFKRREDDPEKNGVFDSLIDRFCAEGYGYPYDPNCPKDGGRVEPAGISFYCKFKDKYHSLSANKRLLTRVGINRRRAASEEEILYSVEVLNESQEKKQQPVCYRGAILVEDDLAESLGNFIQLRNQNFRLGGSTSRGLGKVEINTKKPVSARMDVQQRITKFTNSIQDRWQKWGIFGVPLQELPGDRTFFTLDLQSDAILTENWRRTTVISEKMLQQFAKVEDSSLKLEAAYSSYDYLSGWNAAWGLMKDVELITNKGSVYLFSTTQREIWDNVLGELEMRGLGDRTSEGFGQIQICNQFHNIFRDKPV</sequence>
<gene>
    <name evidence="3" type="primary">csx10</name>
    <name evidence="3" type="ORF">NJ959_05485</name>
</gene>
<dbReference type="GO" id="GO:0051607">
    <property type="term" value="P:defense response to virus"/>
    <property type="evidence" value="ECO:0007669"/>
    <property type="project" value="UniProtKB-KW"/>
</dbReference>
<dbReference type="Pfam" id="PF03787">
    <property type="entry name" value="RAMPs"/>
    <property type="match status" value="1"/>
</dbReference>
<dbReference type="EMBL" id="JAMZMM010000032">
    <property type="protein sequence ID" value="MCP2727930.1"/>
    <property type="molecule type" value="Genomic_DNA"/>
</dbReference>
<evidence type="ECO:0000313" key="4">
    <source>
        <dbReference type="Proteomes" id="UP001204953"/>
    </source>
</evidence>
<dbReference type="InterPro" id="IPR005537">
    <property type="entry name" value="RAMP_III_fam"/>
</dbReference>
<evidence type="ECO:0000313" key="3">
    <source>
        <dbReference type="EMBL" id="MCP2727930.1"/>
    </source>
</evidence>
<reference evidence="3" key="1">
    <citation type="submission" date="2022-06" db="EMBL/GenBank/DDBJ databases">
        <title>New cyanobacteria of genus Symplocastrum in benthos of Lake Baikal.</title>
        <authorList>
            <person name="Sorokovikova E."/>
            <person name="Tikhonova I."/>
            <person name="Krasnopeev A."/>
            <person name="Evseev P."/>
            <person name="Gladkikh A."/>
            <person name="Belykh O."/>
        </authorList>
    </citation>
    <scope>NUCLEOTIDE SEQUENCE</scope>
    <source>
        <strain evidence="3">BBK-W-15</strain>
    </source>
</reference>
<dbReference type="RefSeq" id="WP_254010737.1">
    <property type="nucleotide sequence ID" value="NZ_JAMZMM010000032.1"/>
</dbReference>
<dbReference type="Gene3D" id="2.60.40.4350">
    <property type="match status" value="1"/>
</dbReference>
<dbReference type="InterPro" id="IPR013490">
    <property type="entry name" value="CRISPR-assoc_RAMP_Csx10"/>
</dbReference>
<name>A0AAE3GNP6_9CYAN</name>
<comment type="caution">
    <text evidence="3">The sequence shown here is derived from an EMBL/GenBank/DDBJ whole genome shotgun (WGS) entry which is preliminary data.</text>
</comment>
<feature type="domain" description="CRISPR type III-associated protein" evidence="2">
    <location>
        <begin position="8"/>
        <end position="253"/>
    </location>
</feature>
<dbReference type="Proteomes" id="UP001204953">
    <property type="component" value="Unassembled WGS sequence"/>
</dbReference>